<dbReference type="Proteomes" id="UP000699042">
    <property type="component" value="Unassembled WGS sequence"/>
</dbReference>
<protein>
    <submittedName>
        <fullName evidence="2">NCS1 nucleoside transporter</fullName>
    </submittedName>
</protein>
<name>A0A9P7UJR0_9PEZI</name>
<dbReference type="AlphaFoldDB" id="A0A9P7UJR0"/>
<keyword evidence="3" id="KW-1185">Reference proteome</keyword>
<evidence type="ECO:0000313" key="2">
    <source>
        <dbReference type="EMBL" id="KAG7052025.1"/>
    </source>
</evidence>
<proteinExistence type="predicted"/>
<evidence type="ECO:0000256" key="1">
    <source>
        <dbReference type="SAM" id="MobiDB-lite"/>
    </source>
</evidence>
<feature type="region of interest" description="Disordered" evidence="1">
    <location>
        <begin position="1"/>
        <end position="23"/>
    </location>
</feature>
<sequence>MGPIRSNARYVEPDTRHPTNQNNWPVSFMVRLRMRKSSANMIPVSGPRKTLKLPTTVRKLLALLSSDKGCMTKTKTMVRNPLRRIVNHRGSSAARSIPATPQLKATTMPKYDSMKAILANTAPARSPKLASFLRTASRKA</sequence>
<reference evidence="2" key="1">
    <citation type="submission" date="2021-05" db="EMBL/GenBank/DDBJ databases">
        <title>Comparative genomics of three Colletotrichum scovillei strains and genetic complementation revealed genes involved fungal growth and virulence on chili pepper.</title>
        <authorList>
            <person name="Hsieh D.-K."/>
            <person name="Chuang S.-C."/>
            <person name="Chen C.-Y."/>
            <person name="Chao Y.-T."/>
            <person name="Lu M.-Y.J."/>
            <person name="Lee M.-H."/>
            <person name="Shih M.-C."/>
        </authorList>
    </citation>
    <scope>NUCLEOTIDE SEQUENCE</scope>
    <source>
        <strain evidence="2">Coll-153</strain>
    </source>
</reference>
<gene>
    <name evidence="2" type="ORF">JMJ77_002635</name>
</gene>
<accession>A0A9P7UJR0</accession>
<organism evidence="2 3">
    <name type="scientific">Colletotrichum scovillei</name>
    <dbReference type="NCBI Taxonomy" id="1209932"/>
    <lineage>
        <taxon>Eukaryota</taxon>
        <taxon>Fungi</taxon>
        <taxon>Dikarya</taxon>
        <taxon>Ascomycota</taxon>
        <taxon>Pezizomycotina</taxon>
        <taxon>Sordariomycetes</taxon>
        <taxon>Hypocreomycetidae</taxon>
        <taxon>Glomerellales</taxon>
        <taxon>Glomerellaceae</taxon>
        <taxon>Colletotrichum</taxon>
        <taxon>Colletotrichum acutatum species complex</taxon>
    </lineage>
</organism>
<evidence type="ECO:0000313" key="3">
    <source>
        <dbReference type="Proteomes" id="UP000699042"/>
    </source>
</evidence>
<dbReference type="EMBL" id="JAESDN010000004">
    <property type="protein sequence ID" value="KAG7052025.1"/>
    <property type="molecule type" value="Genomic_DNA"/>
</dbReference>
<comment type="caution">
    <text evidence="2">The sequence shown here is derived from an EMBL/GenBank/DDBJ whole genome shotgun (WGS) entry which is preliminary data.</text>
</comment>